<proteinExistence type="predicted"/>
<name>A0ABN9WM03_9DINO</name>
<gene>
    <name evidence="3" type="ORF">PCOR1329_LOCUS68607</name>
</gene>
<reference evidence="3" key="1">
    <citation type="submission" date="2023-10" db="EMBL/GenBank/DDBJ databases">
        <authorList>
            <person name="Chen Y."/>
            <person name="Shah S."/>
            <person name="Dougan E. K."/>
            <person name="Thang M."/>
            <person name="Chan C."/>
        </authorList>
    </citation>
    <scope>NUCLEOTIDE SEQUENCE [LARGE SCALE GENOMIC DNA]</scope>
</reference>
<comment type="caution">
    <text evidence="3">The sequence shown here is derived from an EMBL/GenBank/DDBJ whole genome shotgun (WGS) entry which is preliminary data.</text>
</comment>
<dbReference type="Proteomes" id="UP001189429">
    <property type="component" value="Unassembled WGS sequence"/>
</dbReference>
<dbReference type="InterPro" id="IPR013602">
    <property type="entry name" value="Dynein_heavy_linker"/>
</dbReference>
<organism evidence="3 4">
    <name type="scientific">Prorocentrum cordatum</name>
    <dbReference type="NCBI Taxonomy" id="2364126"/>
    <lineage>
        <taxon>Eukaryota</taxon>
        <taxon>Sar</taxon>
        <taxon>Alveolata</taxon>
        <taxon>Dinophyceae</taxon>
        <taxon>Prorocentrales</taxon>
        <taxon>Prorocentraceae</taxon>
        <taxon>Prorocentrum</taxon>
    </lineage>
</organism>
<evidence type="ECO:0000256" key="1">
    <source>
        <dbReference type="SAM" id="Coils"/>
    </source>
</evidence>
<accession>A0ABN9WM03</accession>
<evidence type="ECO:0000259" key="2">
    <source>
        <dbReference type="Pfam" id="PF08393"/>
    </source>
</evidence>
<sequence length="983" mass="114306">MKTGEDVIAYFAKNGTNTTIKFVYCCRRQTDSSLEFRPYDLDVMHDMMESSNAPPSKLGEHFTISNTGVVYVCPGRQSEYMSLGDWMRHCLMYSVLTSMNFFKLYLHRKVMEQWRANARHAVYVKERGQLSRRLFLAKPLFVGPLMRLHAAKSDMELVKVMGIQPKVYEIDEFQKEQQQAWSNTSSGASVEFQKLHDSVTDVINRLVNSVRQVTEDSDQVDEKAKLRPRLKSMMAEKKEARDNKHRQHVAEHDQGMLGDCVRLVDYMFQASLVQVVINASQEFFRRLETSREGSNKNKMFSISVSFGEKDMVLEPSRQQFEEMLTAVWRGTVHVVNNVPSFRVRALDTHVTTRNQQTVESILMSNRHFNYFQSEIRDRVFSDIKAAQRLANDQFRQYRKIHDYGRTWNEDEYVSRGRQQEELILDMSLMKEFQELVDVIRPNAPVGSILLDNKQLKSSLVPVPERGLSTMKKALIDIAAKKCREAEAKYGKANKELDERPTKLNAFAEYVRQCNEIREQMTDMEDTKDEVDSMYQQLKQYNMRVSGDDQTALETLHYKAREFNEKKMMESVAFIKDKREGMVDTLFKVSMNIEDESRELGFQLKKGQFISEEAISASDSVLEELGKLEQVLLALEEKANTFSEYQKLFGQPGTVEFPEVESTKKLLADKLKLWNLVHEWTETKNNWTKNEIAKLNVDQMNKQVTEYAKTAFQLTRSLPNDEVATAVKKMIDEWKVDMPCIMDLGNPAIQERHRLKIKQAINMQAQSFTLFSLMKSKVFQHKEAIAEISGTASGELALEQQLEKIEKSWEDLPLPVMNHRNNRQLWILADVGDIITQLEDHTVQIQTMMGSRYVTDIRESVERWGEEIRLASDIIDEWLQVQRSWMYLESIFSAEDIQRQLPQESTKFKGVDKFWRDVLKKVRQSCRTAMDAFKISNLLRDLRNANDTLEQIQKSLEAYLETKRAAFPRFYPARWGISCPTTNC</sequence>
<protein>
    <recommendedName>
        <fullName evidence="2">Dynein heavy chain linker domain-containing protein</fullName>
    </recommendedName>
</protein>
<dbReference type="Gene3D" id="1.20.140.100">
    <property type="entry name" value="Dynein heavy chain, N-terminal domain 2"/>
    <property type="match status" value="1"/>
</dbReference>
<feature type="domain" description="Dynein heavy chain linker" evidence="2">
    <location>
        <begin position="661"/>
        <end position="970"/>
    </location>
</feature>
<dbReference type="PANTHER" id="PTHR45703">
    <property type="entry name" value="DYNEIN HEAVY CHAIN"/>
    <property type="match status" value="1"/>
</dbReference>
<keyword evidence="4" id="KW-1185">Reference proteome</keyword>
<dbReference type="InterPro" id="IPR026983">
    <property type="entry name" value="DHC"/>
</dbReference>
<feature type="coiled-coil region" evidence="1">
    <location>
        <begin position="475"/>
        <end position="543"/>
    </location>
</feature>
<evidence type="ECO:0000313" key="3">
    <source>
        <dbReference type="EMBL" id="CAK0887610.1"/>
    </source>
</evidence>
<dbReference type="PANTHER" id="PTHR45703:SF36">
    <property type="entry name" value="DYNEIN HEAVY CHAIN, CYTOPLASMIC"/>
    <property type="match status" value="1"/>
</dbReference>
<dbReference type="Pfam" id="PF08393">
    <property type="entry name" value="DHC_N2"/>
    <property type="match status" value="1"/>
</dbReference>
<evidence type="ECO:0000313" key="4">
    <source>
        <dbReference type="Proteomes" id="UP001189429"/>
    </source>
</evidence>
<keyword evidence="1" id="KW-0175">Coiled coil</keyword>
<dbReference type="EMBL" id="CAUYUJ010018959">
    <property type="protein sequence ID" value="CAK0887610.1"/>
    <property type="molecule type" value="Genomic_DNA"/>
</dbReference>
<dbReference type="Gene3D" id="1.10.287.2620">
    <property type="match status" value="1"/>
</dbReference>
<dbReference type="InterPro" id="IPR042222">
    <property type="entry name" value="Dynein_2_N"/>
</dbReference>
<feature type="coiled-coil region" evidence="1">
    <location>
        <begin position="934"/>
        <end position="961"/>
    </location>
</feature>